<evidence type="ECO:0000313" key="2">
    <source>
        <dbReference type="Proteomes" id="UP000325743"/>
    </source>
</evidence>
<reference evidence="1 2" key="1">
    <citation type="submission" date="2018-09" db="EMBL/GenBank/DDBJ databases">
        <title>Complete genome sequence of Cupriavidus oxalaticus T2, a bacterium capable of phenol tolerance and degradation.</title>
        <authorList>
            <person name="Yan J."/>
        </authorList>
    </citation>
    <scope>NUCLEOTIDE SEQUENCE [LARGE SCALE GENOMIC DNA]</scope>
    <source>
        <strain evidence="1 2">T2</strain>
        <plasmid evidence="1 2">unnamed1</plasmid>
    </source>
</reference>
<dbReference type="Proteomes" id="UP000325743">
    <property type="component" value="Plasmid unnamed1"/>
</dbReference>
<protein>
    <submittedName>
        <fullName evidence="1">Uncharacterized protein</fullName>
    </submittedName>
</protein>
<accession>A0A5P3VRD1</accession>
<gene>
    <name evidence="1" type="ORF">D2917_32095</name>
</gene>
<sequence>MSLTSKGLTVSFTDNDGERRQYVTDADVPCTEKSALFQLIEHYKGIDVPLSAEVPEMRQLAEQLGLTEISWT</sequence>
<dbReference type="AlphaFoldDB" id="A0A5P3VRD1"/>
<geneLocation type="plasmid" evidence="1">
    <name>unnamed1</name>
</geneLocation>
<organism evidence="1 2">
    <name type="scientific">Cupriavidus oxalaticus</name>
    <dbReference type="NCBI Taxonomy" id="96344"/>
    <lineage>
        <taxon>Bacteria</taxon>
        <taxon>Pseudomonadati</taxon>
        <taxon>Pseudomonadota</taxon>
        <taxon>Betaproteobacteria</taxon>
        <taxon>Burkholderiales</taxon>
        <taxon>Burkholderiaceae</taxon>
        <taxon>Cupriavidus</taxon>
    </lineage>
</organism>
<evidence type="ECO:0000313" key="1">
    <source>
        <dbReference type="EMBL" id="QEZ48906.1"/>
    </source>
</evidence>
<keyword evidence="1" id="KW-0614">Plasmid</keyword>
<proteinExistence type="predicted"/>
<dbReference type="RefSeq" id="WP_151073139.1">
    <property type="nucleotide sequence ID" value="NZ_CP032520.1"/>
</dbReference>
<name>A0A5P3VRD1_9BURK</name>
<dbReference type="EMBL" id="CP032520">
    <property type="protein sequence ID" value="QEZ48906.1"/>
    <property type="molecule type" value="Genomic_DNA"/>
</dbReference>